<organism evidence="1 2">
    <name type="scientific">Hypothenemus hampei</name>
    <name type="common">Coffee berry borer</name>
    <dbReference type="NCBI Taxonomy" id="57062"/>
    <lineage>
        <taxon>Eukaryota</taxon>
        <taxon>Metazoa</taxon>
        <taxon>Ecdysozoa</taxon>
        <taxon>Arthropoda</taxon>
        <taxon>Hexapoda</taxon>
        <taxon>Insecta</taxon>
        <taxon>Pterygota</taxon>
        <taxon>Neoptera</taxon>
        <taxon>Endopterygota</taxon>
        <taxon>Coleoptera</taxon>
        <taxon>Polyphaga</taxon>
        <taxon>Cucujiformia</taxon>
        <taxon>Curculionidae</taxon>
        <taxon>Scolytinae</taxon>
        <taxon>Hypothenemus</taxon>
    </lineage>
</organism>
<dbReference type="Proteomes" id="UP001566132">
    <property type="component" value="Unassembled WGS sequence"/>
</dbReference>
<reference evidence="1 2" key="1">
    <citation type="submission" date="2024-05" db="EMBL/GenBank/DDBJ databases">
        <title>Genetic variation in Jamaican populations of the coffee berry borer (Hypothenemus hampei).</title>
        <authorList>
            <person name="Errbii M."/>
            <person name="Myrie A."/>
        </authorList>
    </citation>
    <scope>NUCLEOTIDE SEQUENCE [LARGE SCALE GENOMIC DNA]</scope>
    <source>
        <strain evidence="1">JA-Hopewell-2020-01-JO</strain>
        <tissue evidence="1">Whole body</tissue>
    </source>
</reference>
<evidence type="ECO:0000313" key="2">
    <source>
        <dbReference type="Proteomes" id="UP001566132"/>
    </source>
</evidence>
<proteinExistence type="predicted"/>
<gene>
    <name evidence="1" type="ORF">ABEB36_002976</name>
</gene>
<sequence length="71" mass="8260">MESYGTVPGFFTAVAYLKEVLSTVEEEKQTLELIYKWRCDRSQTQYKQRFENAMGSNIDTFQSSVVLLQLI</sequence>
<evidence type="ECO:0000313" key="1">
    <source>
        <dbReference type="EMBL" id="KAL1513581.1"/>
    </source>
</evidence>
<accession>A0ABD1F7L9</accession>
<name>A0ABD1F7L9_HYPHA</name>
<dbReference type="EMBL" id="JBDJPC010000002">
    <property type="protein sequence ID" value="KAL1513581.1"/>
    <property type="molecule type" value="Genomic_DNA"/>
</dbReference>
<dbReference type="AlphaFoldDB" id="A0ABD1F7L9"/>
<protein>
    <submittedName>
        <fullName evidence="1">Uncharacterized protein</fullName>
    </submittedName>
</protein>
<keyword evidence="2" id="KW-1185">Reference proteome</keyword>
<comment type="caution">
    <text evidence="1">The sequence shown here is derived from an EMBL/GenBank/DDBJ whole genome shotgun (WGS) entry which is preliminary data.</text>
</comment>